<dbReference type="Proteomes" id="UP001244552">
    <property type="component" value="Unassembled WGS sequence"/>
</dbReference>
<dbReference type="RefSeq" id="WP_211114069.1">
    <property type="nucleotide sequence ID" value="NZ_JAGINO010000040.1"/>
</dbReference>
<sequence length="105" mass="11885">MADFSSEGLWDRDGIMMDREDLPISPELSARHLAWCDRYEFNDLYEGKATPSFDLPGFAAEGLAIAKAIKAELPDWTVIYFDEAKAYRTVKTVPRSEVEYEVTGS</sequence>
<dbReference type="EMBL" id="JAUSVU010000043">
    <property type="protein sequence ID" value="MDQ0537302.1"/>
    <property type="molecule type" value="Genomic_DNA"/>
</dbReference>
<proteinExistence type="predicted"/>
<keyword evidence="2" id="KW-1185">Reference proteome</keyword>
<evidence type="ECO:0000313" key="1">
    <source>
        <dbReference type="EMBL" id="MDQ0537302.1"/>
    </source>
</evidence>
<gene>
    <name evidence="1" type="ORF">QO018_006204</name>
</gene>
<accession>A0ABU0MV11</accession>
<reference evidence="1 2" key="1">
    <citation type="submission" date="2023-07" db="EMBL/GenBank/DDBJ databases">
        <title>Genomic Encyclopedia of Type Strains, Phase IV (KMG-IV): sequencing the most valuable type-strain genomes for metagenomic binning, comparative biology and taxonomic classification.</title>
        <authorList>
            <person name="Goeker M."/>
        </authorList>
    </citation>
    <scope>NUCLEOTIDE SEQUENCE [LARGE SCALE GENOMIC DNA]</scope>
    <source>
        <strain evidence="1 2">DSM 19922</strain>
    </source>
</reference>
<evidence type="ECO:0000313" key="2">
    <source>
        <dbReference type="Proteomes" id="UP001244552"/>
    </source>
</evidence>
<organism evidence="1 2">
    <name type="scientific">Azospirillum picis</name>
    <dbReference type="NCBI Taxonomy" id="488438"/>
    <lineage>
        <taxon>Bacteria</taxon>
        <taxon>Pseudomonadati</taxon>
        <taxon>Pseudomonadota</taxon>
        <taxon>Alphaproteobacteria</taxon>
        <taxon>Rhodospirillales</taxon>
        <taxon>Azospirillaceae</taxon>
        <taxon>Azospirillum</taxon>
    </lineage>
</organism>
<comment type="caution">
    <text evidence="1">The sequence shown here is derived from an EMBL/GenBank/DDBJ whole genome shotgun (WGS) entry which is preliminary data.</text>
</comment>
<name>A0ABU0MV11_9PROT</name>
<protein>
    <submittedName>
        <fullName evidence="1">Uncharacterized protein</fullName>
    </submittedName>
</protein>